<dbReference type="SUPFAM" id="SSF52058">
    <property type="entry name" value="L domain-like"/>
    <property type="match status" value="2"/>
</dbReference>
<evidence type="ECO:0000256" key="5">
    <source>
        <dbReference type="ARBA" id="ARBA00022692"/>
    </source>
</evidence>
<dbReference type="PANTHER" id="PTHR27004">
    <property type="entry name" value="RECEPTOR-LIKE PROTEIN 12 ISOFORM X1"/>
    <property type="match status" value="1"/>
</dbReference>
<evidence type="ECO:0000256" key="3">
    <source>
        <dbReference type="ARBA" id="ARBA00022475"/>
    </source>
</evidence>
<organism evidence="14 15">
    <name type="scientific">Handroanthus impetiginosus</name>
    <dbReference type="NCBI Taxonomy" id="429701"/>
    <lineage>
        <taxon>Eukaryota</taxon>
        <taxon>Viridiplantae</taxon>
        <taxon>Streptophyta</taxon>
        <taxon>Embryophyta</taxon>
        <taxon>Tracheophyta</taxon>
        <taxon>Spermatophyta</taxon>
        <taxon>Magnoliopsida</taxon>
        <taxon>eudicotyledons</taxon>
        <taxon>Gunneridae</taxon>
        <taxon>Pentapetalae</taxon>
        <taxon>asterids</taxon>
        <taxon>lamiids</taxon>
        <taxon>Lamiales</taxon>
        <taxon>Bignoniaceae</taxon>
        <taxon>Crescentiina</taxon>
        <taxon>Tabebuia alliance</taxon>
        <taxon>Handroanthus</taxon>
    </lineage>
</organism>
<evidence type="ECO:0000256" key="2">
    <source>
        <dbReference type="ARBA" id="ARBA00009592"/>
    </source>
</evidence>
<dbReference type="PANTHER" id="PTHR27004:SF428">
    <property type="entry name" value="OS01G0160600 PROTEIN"/>
    <property type="match status" value="1"/>
</dbReference>
<dbReference type="EMBL" id="NKXS01001737">
    <property type="protein sequence ID" value="PIN17095.1"/>
    <property type="molecule type" value="Genomic_DNA"/>
</dbReference>
<dbReference type="Gene3D" id="3.80.10.10">
    <property type="entry name" value="Ribonuclease Inhibitor"/>
    <property type="match status" value="2"/>
</dbReference>
<dbReference type="STRING" id="429701.A0A2G9HHW8"/>
<dbReference type="FunFam" id="3.80.10.10:FF:000111">
    <property type="entry name" value="LRR receptor-like serine/threonine-protein kinase ERECTA"/>
    <property type="match status" value="1"/>
</dbReference>
<proteinExistence type="inferred from homology"/>
<keyword evidence="9 12" id="KW-0472">Membrane</keyword>
<comment type="caution">
    <text evidence="14">The sequence shown here is derived from an EMBL/GenBank/DDBJ whole genome shotgun (WGS) entry which is preliminary data.</text>
</comment>
<evidence type="ECO:0000256" key="4">
    <source>
        <dbReference type="ARBA" id="ARBA00022614"/>
    </source>
</evidence>
<evidence type="ECO:0000313" key="14">
    <source>
        <dbReference type="EMBL" id="PIN17095.1"/>
    </source>
</evidence>
<keyword evidence="3" id="KW-1003">Cell membrane</keyword>
<dbReference type="GO" id="GO:0051707">
    <property type="term" value="P:response to other organism"/>
    <property type="evidence" value="ECO:0007669"/>
    <property type="project" value="UniProtKB-ARBA"/>
</dbReference>
<keyword evidence="8 12" id="KW-1133">Transmembrane helix</keyword>
<dbReference type="Pfam" id="PF13855">
    <property type="entry name" value="LRR_8"/>
    <property type="match status" value="1"/>
</dbReference>
<keyword evidence="11" id="KW-0325">Glycoprotein</keyword>
<feature type="transmembrane region" description="Helical" evidence="12">
    <location>
        <begin position="434"/>
        <end position="454"/>
    </location>
</feature>
<dbReference type="PRINTS" id="PR00019">
    <property type="entry name" value="LEURICHRPT"/>
</dbReference>
<dbReference type="AlphaFoldDB" id="A0A2G9HHW8"/>
<evidence type="ECO:0000256" key="11">
    <source>
        <dbReference type="ARBA" id="ARBA00023180"/>
    </source>
</evidence>
<dbReference type="InterPro" id="IPR055414">
    <property type="entry name" value="LRR_R13L4/SHOC2-like"/>
</dbReference>
<dbReference type="Pfam" id="PF00560">
    <property type="entry name" value="LRR_1"/>
    <property type="match status" value="1"/>
</dbReference>
<keyword evidence="4" id="KW-0433">Leucine-rich repeat</keyword>
<dbReference type="GO" id="GO:0006952">
    <property type="term" value="P:defense response"/>
    <property type="evidence" value="ECO:0007669"/>
    <property type="project" value="UniProtKB-ARBA"/>
</dbReference>
<dbReference type="Proteomes" id="UP000231279">
    <property type="component" value="Unassembled WGS sequence"/>
</dbReference>
<keyword evidence="5 12" id="KW-0812">Transmembrane</keyword>
<comment type="subcellular location">
    <subcellularLocation>
        <location evidence="1">Cell membrane</location>
        <topology evidence="1">Single-pass type I membrane protein</topology>
    </subcellularLocation>
</comment>
<keyword evidence="7" id="KW-0677">Repeat</keyword>
<dbReference type="GO" id="GO:0005886">
    <property type="term" value="C:plasma membrane"/>
    <property type="evidence" value="ECO:0007669"/>
    <property type="project" value="UniProtKB-SubCell"/>
</dbReference>
<sequence length="474" mass="52826">MLYLSRNKLSGPITPKIGNLSRLTHLVLFDNNLHGTIPHEIGNLSSLWALDLETNHLSGKLPSTIGNLKTLGDLQLNINNLTGQIPSSICNLSSLAILHLSENILQGRIPQCLGNFSTSLSVLALSENQFHGPIPTTFADGIKLEYLNFYGNKLQGLLPKSLCKCQRLQVLNIGNNEIQDLFPFWIETLPELRVLVMRSNKFHGKVLPNYLKNDNVPPFQNLQIFDISHNEFTGPLPDGYFKNLVAMMNVKTNGTEARYWLVDSKDPVKLVFKGFEYPLVNIVVTFTILDFSNNQFYGSIPHSIGNLNLLIYMNLSHNMLEGKIPTSFGNISELEQLDLSSNQLQGEIPWELTTLSFLSSLNLSNNLLFGPIPESGGQFPTFQNNSYMGNVGLCGYPLTKKCKDDADDKAAQPMLPREGDDSEFLDGFTWQAVVMGYGCGFMFGVTIGCLALLYRKPRWLLNIFFGIQGKINGN</sequence>
<dbReference type="Pfam" id="PF23598">
    <property type="entry name" value="LRR_14"/>
    <property type="match status" value="1"/>
</dbReference>
<evidence type="ECO:0000256" key="8">
    <source>
        <dbReference type="ARBA" id="ARBA00022989"/>
    </source>
</evidence>
<evidence type="ECO:0000256" key="10">
    <source>
        <dbReference type="ARBA" id="ARBA00023170"/>
    </source>
</evidence>
<evidence type="ECO:0000256" key="9">
    <source>
        <dbReference type="ARBA" id="ARBA00023136"/>
    </source>
</evidence>
<evidence type="ECO:0000256" key="6">
    <source>
        <dbReference type="ARBA" id="ARBA00022729"/>
    </source>
</evidence>
<keyword evidence="15" id="KW-1185">Reference proteome</keyword>
<dbReference type="InterPro" id="IPR032675">
    <property type="entry name" value="LRR_dom_sf"/>
</dbReference>
<evidence type="ECO:0000256" key="12">
    <source>
        <dbReference type="SAM" id="Phobius"/>
    </source>
</evidence>
<dbReference type="OrthoDB" id="442066at2759"/>
<evidence type="ECO:0000256" key="1">
    <source>
        <dbReference type="ARBA" id="ARBA00004251"/>
    </source>
</evidence>
<gene>
    <name evidence="14" type="ORF">CDL12_10245</name>
</gene>
<evidence type="ECO:0000259" key="13">
    <source>
        <dbReference type="Pfam" id="PF23598"/>
    </source>
</evidence>
<name>A0A2G9HHW8_9LAMI</name>
<protein>
    <submittedName>
        <fullName evidence="14">Leucine-rich repeat protein</fullName>
    </submittedName>
</protein>
<dbReference type="FunFam" id="3.80.10.10:FF:000095">
    <property type="entry name" value="LRR receptor-like serine/threonine-protein kinase GSO1"/>
    <property type="match status" value="1"/>
</dbReference>
<keyword evidence="10" id="KW-0675">Receptor</keyword>
<keyword evidence="6" id="KW-0732">Signal</keyword>
<reference evidence="15" key="1">
    <citation type="journal article" date="2018" name="Gigascience">
        <title>Genome assembly of the Pink Ipe (Handroanthus impetiginosus, Bignoniaceae), a highly valued, ecologically keystone Neotropical timber forest tree.</title>
        <authorList>
            <person name="Silva-Junior O.B."/>
            <person name="Grattapaglia D."/>
            <person name="Novaes E."/>
            <person name="Collevatti R.G."/>
        </authorList>
    </citation>
    <scope>NUCLEOTIDE SEQUENCE [LARGE SCALE GENOMIC DNA]</scope>
    <source>
        <strain evidence="15">cv. UFG-1</strain>
    </source>
</reference>
<dbReference type="InterPro" id="IPR001611">
    <property type="entry name" value="Leu-rich_rpt"/>
</dbReference>
<accession>A0A2G9HHW8</accession>
<comment type="similarity">
    <text evidence="2">Belongs to the RLP family.</text>
</comment>
<evidence type="ECO:0000313" key="15">
    <source>
        <dbReference type="Proteomes" id="UP000231279"/>
    </source>
</evidence>
<feature type="domain" description="Disease resistance R13L4/SHOC-2-like LRR" evidence="13">
    <location>
        <begin position="16"/>
        <end position="224"/>
    </location>
</feature>
<evidence type="ECO:0000256" key="7">
    <source>
        <dbReference type="ARBA" id="ARBA00022737"/>
    </source>
</evidence>